<dbReference type="AlphaFoldDB" id="A0A1I1PS68"/>
<organism evidence="1 2">
    <name type="scientific">Streptomyces aidingensis</name>
    <dbReference type="NCBI Taxonomy" id="910347"/>
    <lineage>
        <taxon>Bacteria</taxon>
        <taxon>Bacillati</taxon>
        <taxon>Actinomycetota</taxon>
        <taxon>Actinomycetes</taxon>
        <taxon>Kitasatosporales</taxon>
        <taxon>Streptomycetaceae</taxon>
        <taxon>Streptomyces</taxon>
    </lineage>
</organism>
<keyword evidence="2" id="KW-1185">Reference proteome</keyword>
<dbReference type="GO" id="GO:0003677">
    <property type="term" value="F:DNA binding"/>
    <property type="evidence" value="ECO:0007669"/>
    <property type="project" value="InterPro"/>
</dbReference>
<accession>A0A1I1PS68</accession>
<dbReference type="Gene3D" id="1.10.260.40">
    <property type="entry name" value="lambda repressor-like DNA-binding domains"/>
    <property type="match status" value="1"/>
</dbReference>
<reference evidence="1 2" key="1">
    <citation type="submission" date="2016-10" db="EMBL/GenBank/DDBJ databases">
        <authorList>
            <person name="de Groot N.N."/>
        </authorList>
    </citation>
    <scope>NUCLEOTIDE SEQUENCE [LARGE SCALE GENOMIC DNA]</scope>
    <source>
        <strain evidence="1 2">CGMCC 4.5739</strain>
    </source>
</reference>
<sequence length="142" mass="16199">MTDRDGTPAARTDRRDLSDLVRARRRALGLSLAKLEELAIDPKTGRRVKSSWVHDLEHGRTPPPELWRLRGLSVALELDMEELRTATAAQFYGVTSLWEPQQRVRIIVPDLERLDDEALEQVLRLARLLAPRPREGDESDEG</sequence>
<evidence type="ECO:0000313" key="1">
    <source>
        <dbReference type="EMBL" id="SFD12696.1"/>
    </source>
</evidence>
<name>A0A1I1PS68_9ACTN</name>
<evidence type="ECO:0000313" key="2">
    <source>
        <dbReference type="Proteomes" id="UP000199207"/>
    </source>
</evidence>
<dbReference type="InterPro" id="IPR010982">
    <property type="entry name" value="Lambda_DNA-bd_dom_sf"/>
</dbReference>
<dbReference type="EMBL" id="FOLM01000010">
    <property type="protein sequence ID" value="SFD12696.1"/>
    <property type="molecule type" value="Genomic_DNA"/>
</dbReference>
<proteinExistence type="predicted"/>
<dbReference type="Proteomes" id="UP000199207">
    <property type="component" value="Unassembled WGS sequence"/>
</dbReference>
<protein>
    <submittedName>
        <fullName evidence="1">Helix-turn-helix domain-containing protein</fullName>
    </submittedName>
</protein>
<dbReference type="Pfam" id="PF13560">
    <property type="entry name" value="HTH_31"/>
    <property type="match status" value="1"/>
</dbReference>
<gene>
    <name evidence="1" type="ORF">SAMN05421773_11022</name>
</gene>
<dbReference type="STRING" id="910347.SAMN05421773_11022"/>